<protein>
    <submittedName>
        <fullName evidence="2">Uncharacterized protein</fullName>
    </submittedName>
</protein>
<dbReference type="EMBL" id="KN832971">
    <property type="protein sequence ID" value="KIM91577.1"/>
    <property type="molecule type" value="Genomic_DNA"/>
</dbReference>
<gene>
    <name evidence="2" type="ORF">PILCRDRAFT_730</name>
</gene>
<feature type="region of interest" description="Disordered" evidence="1">
    <location>
        <begin position="124"/>
        <end position="154"/>
    </location>
</feature>
<dbReference type="Proteomes" id="UP000054166">
    <property type="component" value="Unassembled WGS sequence"/>
</dbReference>
<dbReference type="OrthoDB" id="2422225at2759"/>
<evidence type="ECO:0000313" key="2">
    <source>
        <dbReference type="EMBL" id="KIM91577.1"/>
    </source>
</evidence>
<evidence type="ECO:0000313" key="3">
    <source>
        <dbReference type="Proteomes" id="UP000054166"/>
    </source>
</evidence>
<keyword evidence="3" id="KW-1185">Reference proteome</keyword>
<dbReference type="InParanoid" id="A0A0C3CPB0"/>
<accession>A0A0C3CPB0</accession>
<proteinExistence type="predicted"/>
<evidence type="ECO:0000256" key="1">
    <source>
        <dbReference type="SAM" id="MobiDB-lite"/>
    </source>
</evidence>
<name>A0A0C3CPB0_PILCF</name>
<dbReference type="AlphaFoldDB" id="A0A0C3CPB0"/>
<dbReference type="HOGENOM" id="CLU_1337941_0_0_1"/>
<organism evidence="2 3">
    <name type="scientific">Piloderma croceum (strain F 1598)</name>
    <dbReference type="NCBI Taxonomy" id="765440"/>
    <lineage>
        <taxon>Eukaryota</taxon>
        <taxon>Fungi</taxon>
        <taxon>Dikarya</taxon>
        <taxon>Basidiomycota</taxon>
        <taxon>Agaricomycotina</taxon>
        <taxon>Agaricomycetes</taxon>
        <taxon>Agaricomycetidae</taxon>
        <taxon>Atheliales</taxon>
        <taxon>Atheliaceae</taxon>
        <taxon>Piloderma</taxon>
    </lineage>
</organism>
<sequence length="205" mass="22210">MVEPEVEELHADQTARLAVLGGDDMDDINDESVAMDTPNEPNKFDFTSLHGVSKAAFDEQTIARVFCELEGATPKLGELGIYLKQCTSLKQPQDRDCASAFHNTLSSLQRELSCLLNGYEMSGSVVGPSHPPPPSSLAKTSPPPAVTQPSGSQHHGHKWTVFDWGACSPFVSISRPKSIVLTNQRTQIQKALPNSEGGQIQNANR</sequence>
<reference evidence="3" key="2">
    <citation type="submission" date="2015-01" db="EMBL/GenBank/DDBJ databases">
        <title>Evolutionary Origins and Diversification of the Mycorrhizal Mutualists.</title>
        <authorList>
            <consortium name="DOE Joint Genome Institute"/>
            <consortium name="Mycorrhizal Genomics Consortium"/>
            <person name="Kohler A."/>
            <person name="Kuo A."/>
            <person name="Nagy L.G."/>
            <person name="Floudas D."/>
            <person name="Copeland A."/>
            <person name="Barry K.W."/>
            <person name="Cichocki N."/>
            <person name="Veneault-Fourrey C."/>
            <person name="LaButti K."/>
            <person name="Lindquist E.A."/>
            <person name="Lipzen A."/>
            <person name="Lundell T."/>
            <person name="Morin E."/>
            <person name="Murat C."/>
            <person name="Riley R."/>
            <person name="Ohm R."/>
            <person name="Sun H."/>
            <person name="Tunlid A."/>
            <person name="Henrissat B."/>
            <person name="Grigoriev I.V."/>
            <person name="Hibbett D.S."/>
            <person name="Martin F."/>
        </authorList>
    </citation>
    <scope>NUCLEOTIDE SEQUENCE [LARGE SCALE GENOMIC DNA]</scope>
    <source>
        <strain evidence="3">F 1598</strain>
    </source>
</reference>
<feature type="compositionally biased region" description="Pro residues" evidence="1">
    <location>
        <begin position="129"/>
        <end position="146"/>
    </location>
</feature>
<reference evidence="2 3" key="1">
    <citation type="submission" date="2014-04" db="EMBL/GenBank/DDBJ databases">
        <authorList>
            <consortium name="DOE Joint Genome Institute"/>
            <person name="Kuo A."/>
            <person name="Tarkka M."/>
            <person name="Buscot F."/>
            <person name="Kohler A."/>
            <person name="Nagy L.G."/>
            <person name="Floudas D."/>
            <person name="Copeland A."/>
            <person name="Barry K.W."/>
            <person name="Cichocki N."/>
            <person name="Veneault-Fourrey C."/>
            <person name="LaButti K."/>
            <person name="Lindquist E.A."/>
            <person name="Lipzen A."/>
            <person name="Lundell T."/>
            <person name="Morin E."/>
            <person name="Murat C."/>
            <person name="Sun H."/>
            <person name="Tunlid A."/>
            <person name="Henrissat B."/>
            <person name="Grigoriev I.V."/>
            <person name="Hibbett D.S."/>
            <person name="Martin F."/>
            <person name="Nordberg H.P."/>
            <person name="Cantor M.N."/>
            <person name="Hua S.X."/>
        </authorList>
    </citation>
    <scope>NUCLEOTIDE SEQUENCE [LARGE SCALE GENOMIC DNA]</scope>
    <source>
        <strain evidence="2 3">F 1598</strain>
    </source>
</reference>